<evidence type="ECO:0000313" key="3">
    <source>
        <dbReference type="Proteomes" id="UP000694228"/>
    </source>
</evidence>
<organism evidence="2 3">
    <name type="scientific">Methanospirillum hungatei</name>
    <dbReference type="NCBI Taxonomy" id="2203"/>
    <lineage>
        <taxon>Archaea</taxon>
        <taxon>Methanobacteriati</taxon>
        <taxon>Methanobacteriota</taxon>
        <taxon>Stenosarchaea group</taxon>
        <taxon>Methanomicrobia</taxon>
        <taxon>Methanomicrobiales</taxon>
        <taxon>Methanospirillaceae</taxon>
        <taxon>Methanospirillum</taxon>
    </lineage>
</organism>
<dbReference type="PANTHER" id="PTHR42899:SF1">
    <property type="entry name" value="SPERMATOGENESIS-ASSOCIATED PROTEIN 20"/>
    <property type="match status" value="1"/>
</dbReference>
<protein>
    <submittedName>
        <fullName evidence="2">Thioredoxin domain-containing protein</fullName>
    </submittedName>
</protein>
<dbReference type="Proteomes" id="UP000694228">
    <property type="component" value="Chromosome"/>
</dbReference>
<dbReference type="PIRSF" id="PIRSF006402">
    <property type="entry name" value="UCP006402_thioredoxin"/>
    <property type="match status" value="1"/>
</dbReference>
<feature type="domain" description="Spermatogenesis-associated protein 20-like TRX" evidence="1">
    <location>
        <begin position="5"/>
        <end position="165"/>
    </location>
</feature>
<proteinExistence type="predicted"/>
<reference evidence="2 3" key="1">
    <citation type="submission" date="2021-06" db="EMBL/GenBank/DDBJ databases">
        <title>Complete genome sequence of the secondary alcohol utilizing methanogen Methanospirillum hungatei strain GP1.</title>
        <authorList>
            <person name="Day L.A."/>
            <person name="Costa K.C."/>
        </authorList>
    </citation>
    <scope>NUCLEOTIDE SEQUENCE [LARGE SCALE GENOMIC DNA]</scope>
    <source>
        <strain evidence="2 3">GP1</strain>
    </source>
</reference>
<dbReference type="InterPro" id="IPR024705">
    <property type="entry name" value="Ssp411"/>
</dbReference>
<accession>A0A8F5ZDL6</accession>
<dbReference type="CDD" id="cd02955">
    <property type="entry name" value="SSP411"/>
    <property type="match status" value="1"/>
</dbReference>
<dbReference type="OrthoDB" id="28016at2157"/>
<sequence length="700" mass="79584">MSLPNRLVHEHSLYLRQHAYNPVDWYPWGEEAFKIAREQDKPVFLSIGYAACHWCHVMEHTCFEDESVAHLLNAHFISIKVDREEHPDIDAIYMNVCQAMTGSGGWPLSLFLTPDKRPFYAATYIPRDSSPGMPGMLDILPYLADVWKTRKGEVHAIADQIITAILKHNERNQPGNIQDIVENAAKNLINRYDPVHGGFSRAPKFPSVSTLMFLFRYSWYQNESNILSMVVKTLDQIAYGGIRDHLDGGFHRYATDNAWKLPHFEKMLYDQAMAVLVYTEAWQVTGSLSYKHIAISALEYMMHSLQEKEGGFYSSEDADSPGGEGAYYLWTYDEISHLCGSDAEIVCQLFHLSKNGNVSGVHGMKPGDNVLYPQENPIEKLKSLGISDPQEYYQKIIHTLRTARANREKPATDDKILTDWNSMAVWALAYAGSVFQIDRYIMQAINTADFLFSTMVRSDGTVLHRWHDGDVGIAGTSSDYLSLSWSCMVLYQVTGDEKWFIRSQDLEKEASMRFYDHQNGGYFQTESLVDLPVRLKDHTDGPVPSVNGIAYLLLRSLGEITGDEEYIKKSQDIERYYAKSEEWVAYSSPSFLMGLCENKHRGRAVLMGDPKNPEYSKMWSELWSCFCPGFIRIPVRGNKSSIIKNILGSDVLDSIPKVLICARNQCYPPVTSVEKLQEFLRKSDVFKGDEVSNATESPDK</sequence>
<gene>
    <name evidence="2" type="ORF">KSK55_08595</name>
</gene>
<dbReference type="Pfam" id="PF03190">
    <property type="entry name" value="Thioredox_DsbH"/>
    <property type="match status" value="1"/>
</dbReference>
<name>A0A8F5ZDL6_METHU</name>
<dbReference type="EMBL" id="CP077107">
    <property type="protein sequence ID" value="QXO93445.1"/>
    <property type="molecule type" value="Genomic_DNA"/>
</dbReference>
<dbReference type="AlphaFoldDB" id="A0A8F5ZDL6"/>
<evidence type="ECO:0000313" key="2">
    <source>
        <dbReference type="EMBL" id="QXO93445.1"/>
    </source>
</evidence>
<evidence type="ECO:0000259" key="1">
    <source>
        <dbReference type="Pfam" id="PF03190"/>
    </source>
</evidence>
<dbReference type="InterPro" id="IPR004879">
    <property type="entry name" value="Ssp411-like_TRX"/>
</dbReference>
<dbReference type="PANTHER" id="PTHR42899">
    <property type="entry name" value="SPERMATOGENESIS-ASSOCIATED PROTEIN 20"/>
    <property type="match status" value="1"/>
</dbReference>